<keyword evidence="7" id="KW-0998">Cell outer membrane</keyword>
<dbReference type="InterPro" id="IPR051906">
    <property type="entry name" value="TolC-like"/>
</dbReference>
<proteinExistence type="inferred from homology"/>
<accession>A0ABW5X436</accession>
<dbReference type="PANTHER" id="PTHR30026">
    <property type="entry name" value="OUTER MEMBRANE PROTEIN TOLC"/>
    <property type="match status" value="1"/>
</dbReference>
<evidence type="ECO:0000256" key="7">
    <source>
        <dbReference type="ARBA" id="ARBA00023237"/>
    </source>
</evidence>
<comment type="caution">
    <text evidence="8">The sequence shown here is derived from an EMBL/GenBank/DDBJ whole genome shotgun (WGS) entry which is preliminary data.</text>
</comment>
<keyword evidence="4" id="KW-1134">Transmembrane beta strand</keyword>
<comment type="similarity">
    <text evidence="2">Belongs to the outer membrane factor (OMF) (TC 1.B.17) family.</text>
</comment>
<dbReference type="PANTHER" id="PTHR30026:SF20">
    <property type="entry name" value="OUTER MEMBRANE PROTEIN TOLC"/>
    <property type="match status" value="1"/>
</dbReference>
<dbReference type="Proteomes" id="UP001597438">
    <property type="component" value="Unassembled WGS sequence"/>
</dbReference>
<keyword evidence="6" id="KW-0472">Membrane</keyword>
<evidence type="ECO:0000256" key="4">
    <source>
        <dbReference type="ARBA" id="ARBA00022452"/>
    </source>
</evidence>
<dbReference type="SUPFAM" id="SSF56954">
    <property type="entry name" value="Outer membrane efflux proteins (OEP)"/>
    <property type="match status" value="1"/>
</dbReference>
<reference evidence="9" key="1">
    <citation type="journal article" date="2019" name="Int. J. Syst. Evol. Microbiol.">
        <title>The Global Catalogue of Microorganisms (GCM) 10K type strain sequencing project: providing services to taxonomists for standard genome sequencing and annotation.</title>
        <authorList>
            <consortium name="The Broad Institute Genomics Platform"/>
            <consortium name="The Broad Institute Genome Sequencing Center for Infectious Disease"/>
            <person name="Wu L."/>
            <person name="Ma J."/>
        </authorList>
    </citation>
    <scope>NUCLEOTIDE SEQUENCE [LARGE SCALE GENOMIC DNA]</scope>
    <source>
        <strain evidence="9">KCTC 52925</strain>
    </source>
</reference>
<dbReference type="Gene3D" id="1.20.1600.10">
    <property type="entry name" value="Outer membrane efflux proteins (OEP)"/>
    <property type="match status" value="1"/>
</dbReference>
<protein>
    <submittedName>
        <fullName evidence="8">TolC family protein</fullName>
    </submittedName>
</protein>
<gene>
    <name evidence="8" type="ORF">ACFSYS_07015</name>
</gene>
<dbReference type="InterPro" id="IPR003423">
    <property type="entry name" value="OMP_efflux"/>
</dbReference>
<evidence type="ECO:0000256" key="2">
    <source>
        <dbReference type="ARBA" id="ARBA00007613"/>
    </source>
</evidence>
<evidence type="ECO:0000256" key="1">
    <source>
        <dbReference type="ARBA" id="ARBA00004442"/>
    </source>
</evidence>
<evidence type="ECO:0000256" key="5">
    <source>
        <dbReference type="ARBA" id="ARBA00022692"/>
    </source>
</evidence>
<name>A0ABW5X436_9FLAO</name>
<evidence type="ECO:0000313" key="9">
    <source>
        <dbReference type="Proteomes" id="UP001597438"/>
    </source>
</evidence>
<evidence type="ECO:0000313" key="8">
    <source>
        <dbReference type="EMBL" id="MFD2833035.1"/>
    </source>
</evidence>
<dbReference type="EMBL" id="JBHUOJ010000012">
    <property type="protein sequence ID" value="MFD2833035.1"/>
    <property type="molecule type" value="Genomic_DNA"/>
</dbReference>
<organism evidence="8 9">
    <name type="scientific">Christiangramia antarctica</name>
    <dbReference type="NCBI Taxonomy" id="2058158"/>
    <lineage>
        <taxon>Bacteria</taxon>
        <taxon>Pseudomonadati</taxon>
        <taxon>Bacteroidota</taxon>
        <taxon>Flavobacteriia</taxon>
        <taxon>Flavobacteriales</taxon>
        <taxon>Flavobacteriaceae</taxon>
        <taxon>Christiangramia</taxon>
    </lineage>
</organism>
<sequence length="452" mass="51998">MKNRKNIRSWKLMQEAIQIKFFKYLGLDSNLQPLAFSFERQASSLQLPASVVIVFFSLFTFHSLSAQQLQSYIQTAEENNPEIQAFNLRYEIAEEKINEVNSYPDTEFGVGYFVSEPETRTGAQKERLSIRQMIPWFGSITARENYASSMADAEYVEVAIAKRKLTLSVAQSYYQLYANSAKQKVLQENIELLETFHELALNSLEVGSASAVDVLRLQMRQNDLAQQKVSLEQEFNAQQVLFNNLLNREQNLSVEVYDSLFIPQEEAVERERIAEVHPELLKFDRLYESVAEAEKLNQKEAAPKLGFGLDYINVQERTDMSLADNGKDILMPMVSVFIPIFNNKYKSVTRQNELRQKELEAQKSQRFNVLQTKLEEALSGRTSAKVTAYTFLRNLEQADDAEEILIKSYETGTIDFDDVLEVQELQLKFQTGLIEAVKNYYMQSAVINYLSN</sequence>
<dbReference type="RefSeq" id="WP_251741323.1">
    <property type="nucleotide sequence ID" value="NZ_JBHUOJ010000012.1"/>
</dbReference>
<dbReference type="Pfam" id="PF02321">
    <property type="entry name" value="OEP"/>
    <property type="match status" value="1"/>
</dbReference>
<keyword evidence="9" id="KW-1185">Reference proteome</keyword>
<evidence type="ECO:0000256" key="3">
    <source>
        <dbReference type="ARBA" id="ARBA00022448"/>
    </source>
</evidence>
<comment type="subcellular location">
    <subcellularLocation>
        <location evidence="1">Cell outer membrane</location>
    </subcellularLocation>
</comment>
<evidence type="ECO:0000256" key="6">
    <source>
        <dbReference type="ARBA" id="ARBA00023136"/>
    </source>
</evidence>
<keyword evidence="3" id="KW-0813">Transport</keyword>
<keyword evidence="5" id="KW-0812">Transmembrane</keyword>